<keyword evidence="4" id="KW-0479">Metal-binding</keyword>
<dbReference type="InterPro" id="IPR058240">
    <property type="entry name" value="rSAM_sf"/>
</dbReference>
<feature type="domain" description="Radical SAM core" evidence="7">
    <location>
        <begin position="93"/>
        <end position="311"/>
    </location>
</feature>
<dbReference type="InterPro" id="IPR023885">
    <property type="entry name" value="4Fe4S-binding_SPASM_dom"/>
</dbReference>
<evidence type="ECO:0000256" key="6">
    <source>
        <dbReference type="ARBA" id="ARBA00023014"/>
    </source>
</evidence>
<reference evidence="9" key="2">
    <citation type="submission" date="2021-10" db="EMBL/GenBank/DDBJ databases">
        <title>Collection of gut derived symbiotic bacterial strains cultured from healthy donors.</title>
        <authorList>
            <person name="Lin H."/>
            <person name="Littmann E."/>
            <person name="Claire K."/>
            <person name="Pamer E."/>
        </authorList>
    </citation>
    <scope>NUCLEOTIDE SEQUENCE</scope>
    <source>
        <strain evidence="9">MSK.22.92</strain>
    </source>
</reference>
<dbReference type="SFLD" id="SFLDG01384">
    <property type="entry name" value="thioether_bond_formation_requi"/>
    <property type="match status" value="1"/>
</dbReference>
<evidence type="ECO:0000256" key="4">
    <source>
        <dbReference type="ARBA" id="ARBA00022723"/>
    </source>
</evidence>
<dbReference type="EMBL" id="JAJFBX010000013">
    <property type="protein sequence ID" value="MCC2747431.1"/>
    <property type="molecule type" value="Genomic_DNA"/>
</dbReference>
<evidence type="ECO:0000256" key="2">
    <source>
        <dbReference type="ARBA" id="ARBA00022485"/>
    </source>
</evidence>
<dbReference type="SFLD" id="SFLDS00029">
    <property type="entry name" value="Radical_SAM"/>
    <property type="match status" value="1"/>
</dbReference>
<evidence type="ECO:0000256" key="5">
    <source>
        <dbReference type="ARBA" id="ARBA00023004"/>
    </source>
</evidence>
<gene>
    <name evidence="8" type="ORF">LIZ56_08770</name>
    <name evidence="9" type="ORF">LK487_10405</name>
</gene>
<dbReference type="EMBL" id="JAJCJK010000011">
    <property type="protein sequence ID" value="MCB6938497.1"/>
    <property type="molecule type" value="Genomic_DNA"/>
</dbReference>
<evidence type="ECO:0000256" key="1">
    <source>
        <dbReference type="ARBA" id="ARBA00001966"/>
    </source>
</evidence>
<dbReference type="InterPro" id="IPR013785">
    <property type="entry name" value="Aldolase_TIM"/>
</dbReference>
<dbReference type="PROSITE" id="PS51918">
    <property type="entry name" value="RADICAL_SAM"/>
    <property type="match status" value="1"/>
</dbReference>
<dbReference type="GO" id="GO:0016491">
    <property type="term" value="F:oxidoreductase activity"/>
    <property type="evidence" value="ECO:0007669"/>
    <property type="project" value="InterPro"/>
</dbReference>
<dbReference type="GO" id="GO:0051539">
    <property type="term" value="F:4 iron, 4 sulfur cluster binding"/>
    <property type="evidence" value="ECO:0007669"/>
    <property type="project" value="UniProtKB-KW"/>
</dbReference>
<keyword evidence="6" id="KW-0411">Iron-sulfur</keyword>
<dbReference type="PANTHER" id="PTHR43273">
    <property type="entry name" value="ANAEROBIC SULFATASE-MATURATING ENZYME HOMOLOG ASLB-RELATED"/>
    <property type="match status" value="1"/>
</dbReference>
<dbReference type="PANTHER" id="PTHR43273:SF8">
    <property type="entry name" value="RADICAL SAM DOMAIN PROTEIN"/>
    <property type="match status" value="1"/>
</dbReference>
<dbReference type="Pfam" id="PF13186">
    <property type="entry name" value="SPASM"/>
    <property type="match status" value="1"/>
</dbReference>
<dbReference type="Gene3D" id="3.20.20.70">
    <property type="entry name" value="Aldolase class I"/>
    <property type="match status" value="1"/>
</dbReference>
<comment type="caution">
    <text evidence="8">The sequence shown here is derived from an EMBL/GenBank/DDBJ whole genome shotgun (WGS) entry which is preliminary data.</text>
</comment>
<dbReference type="Proteomes" id="UP001197847">
    <property type="component" value="Unassembled WGS sequence"/>
</dbReference>
<dbReference type="GO" id="GO:0046872">
    <property type="term" value="F:metal ion binding"/>
    <property type="evidence" value="ECO:0007669"/>
    <property type="project" value="UniProtKB-KW"/>
</dbReference>
<name>A0AAP2QKM2_9FIRM</name>
<keyword evidence="3" id="KW-0949">S-adenosyl-L-methionine</keyword>
<reference evidence="8" key="1">
    <citation type="submission" date="2021-10" db="EMBL/GenBank/DDBJ databases">
        <title>Collection of gut derived symbiotic bacterial strains cultured from healthy donors.</title>
        <authorList>
            <person name="Lin H."/>
            <person name="Littmann E."/>
            <person name="Kohout C."/>
            <person name="Pamer E.G."/>
        </authorList>
    </citation>
    <scope>NUCLEOTIDE SEQUENCE</scope>
    <source>
        <strain evidence="8">DFI.9.42</strain>
    </source>
</reference>
<keyword evidence="5" id="KW-0408">Iron</keyword>
<dbReference type="NCBIfam" id="TIGR04085">
    <property type="entry name" value="rSAM_more_4Fe4S"/>
    <property type="match status" value="1"/>
</dbReference>
<dbReference type="PROSITE" id="PS01305">
    <property type="entry name" value="MOAA_NIFB_PQQE"/>
    <property type="match status" value="1"/>
</dbReference>
<dbReference type="SFLD" id="SFLDG01386">
    <property type="entry name" value="main_SPASM_domain-containing"/>
    <property type="match status" value="1"/>
</dbReference>
<evidence type="ECO:0000313" key="9">
    <source>
        <dbReference type="EMBL" id="MCC2747431.1"/>
    </source>
</evidence>
<sequence length="453" mass="52296">MLNTDKIYFYPYKIFEVERRKYLYTIYASGLFEIDNTVSKLLQLNGSTVESIKEALKIDLTEDKSIELLTDMENEKLLCRNEVSHDESQEIEKANFSALTLMLAQECNMRCSYCYGEGGEYNNKGIMTENVAFQAIDYLVKNSTDELLHIAFLGGEPLLNFPLLKKVVEYCKQISADTGKKFSYTITTNGTLITDNIEKYLTENKIVCQISLDGTKEKNDMNRFFRNKKGSYDVIVEKTKSMRHMNLVTARATVTPDNSDYKEIFNHLNELEFRAIPIAIAQNMVDDEQFDKILSEYINYIFYFEELILTKQYAKAKKMTDLVNALEKIEFGNVRNNGCGAGRTMFAVDIDGTLYPCHRFVGERKFALGNIWTGSDNSKFLKMINVRNRDKCSKCWAQNLCLGCCPHENYTNTNNINLASERSCRMAKTIYEKLISVYIKMSDEDKKMMWPED</sequence>
<dbReference type="SUPFAM" id="SSF102114">
    <property type="entry name" value="Radical SAM enzymes"/>
    <property type="match status" value="1"/>
</dbReference>
<evidence type="ECO:0000256" key="3">
    <source>
        <dbReference type="ARBA" id="ARBA00022691"/>
    </source>
</evidence>
<dbReference type="InterPro" id="IPR007197">
    <property type="entry name" value="rSAM"/>
</dbReference>
<evidence type="ECO:0000259" key="7">
    <source>
        <dbReference type="PROSITE" id="PS51918"/>
    </source>
</evidence>
<dbReference type="InterPro" id="IPR000385">
    <property type="entry name" value="MoaA_NifB_PqqE_Fe-S-bd_CS"/>
</dbReference>
<accession>A0AAP2QKM2</accession>
<evidence type="ECO:0000313" key="8">
    <source>
        <dbReference type="EMBL" id="MCB6938497.1"/>
    </source>
</evidence>
<dbReference type="NCBIfam" id="NF047865">
    <property type="entry name" value="rSAM_PapB"/>
    <property type="match status" value="1"/>
</dbReference>
<dbReference type="Proteomes" id="UP001197684">
    <property type="component" value="Unassembled WGS sequence"/>
</dbReference>
<protein>
    <submittedName>
        <fullName evidence="8">SPASM domain-containing protein</fullName>
    </submittedName>
</protein>
<dbReference type="CDD" id="cd01335">
    <property type="entry name" value="Radical_SAM"/>
    <property type="match status" value="1"/>
</dbReference>
<proteinExistence type="predicted"/>
<dbReference type="InterPro" id="IPR023867">
    <property type="entry name" value="Sulphatase_maturase_rSAM"/>
</dbReference>
<dbReference type="RefSeq" id="WP_022293758.1">
    <property type="nucleotide sequence ID" value="NZ_DAWCLC010000114.1"/>
</dbReference>
<keyword evidence="2" id="KW-0004">4Fe-4S</keyword>
<dbReference type="Pfam" id="PF04055">
    <property type="entry name" value="Radical_SAM"/>
    <property type="match status" value="1"/>
</dbReference>
<comment type="cofactor">
    <cofactor evidence="1">
        <name>[4Fe-4S] cluster</name>
        <dbReference type="ChEBI" id="CHEBI:49883"/>
    </cofactor>
</comment>
<evidence type="ECO:0000313" key="10">
    <source>
        <dbReference type="Proteomes" id="UP001197684"/>
    </source>
</evidence>
<dbReference type="AlphaFoldDB" id="A0AAP2QKM2"/>
<organism evidence="8 10">
    <name type="scientific">Agathobacter rectalis</name>
    <dbReference type="NCBI Taxonomy" id="39491"/>
    <lineage>
        <taxon>Bacteria</taxon>
        <taxon>Bacillati</taxon>
        <taxon>Bacillota</taxon>
        <taxon>Clostridia</taxon>
        <taxon>Lachnospirales</taxon>
        <taxon>Lachnospiraceae</taxon>
        <taxon>Agathobacter</taxon>
    </lineage>
</organism>
<dbReference type="SFLD" id="SFLDG01067">
    <property type="entry name" value="SPASM/twitch_domain_containing"/>
    <property type="match status" value="1"/>
</dbReference>